<gene>
    <name evidence="1" type="ORF">AAW00_13210</name>
</gene>
<evidence type="ECO:0000313" key="1">
    <source>
        <dbReference type="EMBL" id="KLE32394.1"/>
    </source>
</evidence>
<name>A0A0G9MP76_9SPHN</name>
<evidence type="ECO:0008006" key="3">
    <source>
        <dbReference type="Google" id="ProtNLM"/>
    </source>
</evidence>
<dbReference type="RefSeq" id="WP_047004908.1">
    <property type="nucleotide sequence ID" value="NZ_LBHB01000004.1"/>
</dbReference>
<reference evidence="1 2" key="1">
    <citation type="submission" date="2015-04" db="EMBL/GenBank/DDBJ databases">
        <title>The draft genome sequence of Erythrobacter luteus KA37.</title>
        <authorList>
            <person name="Zhuang L."/>
            <person name="Liu Y."/>
            <person name="Shao Z."/>
        </authorList>
    </citation>
    <scope>NUCLEOTIDE SEQUENCE [LARGE SCALE GENOMIC DNA]</scope>
    <source>
        <strain evidence="1 2">KA37</strain>
    </source>
</reference>
<dbReference type="STRING" id="1581420.AAW00_13210"/>
<evidence type="ECO:0000313" key="2">
    <source>
        <dbReference type="Proteomes" id="UP000053464"/>
    </source>
</evidence>
<dbReference type="AlphaFoldDB" id="A0A0G9MP76"/>
<dbReference type="Proteomes" id="UP000053464">
    <property type="component" value="Unassembled WGS sequence"/>
</dbReference>
<dbReference type="OrthoDB" id="7187254at2"/>
<comment type="caution">
    <text evidence="1">The sequence shown here is derived from an EMBL/GenBank/DDBJ whole genome shotgun (WGS) entry which is preliminary data.</text>
</comment>
<organism evidence="1 2">
    <name type="scientific">Aurantiacibacter luteus</name>
    <dbReference type="NCBI Taxonomy" id="1581420"/>
    <lineage>
        <taxon>Bacteria</taxon>
        <taxon>Pseudomonadati</taxon>
        <taxon>Pseudomonadota</taxon>
        <taxon>Alphaproteobacteria</taxon>
        <taxon>Sphingomonadales</taxon>
        <taxon>Erythrobacteraceae</taxon>
        <taxon>Aurantiacibacter</taxon>
    </lineage>
</organism>
<keyword evidence="2" id="KW-1185">Reference proteome</keyword>
<dbReference type="EMBL" id="LBHB01000004">
    <property type="protein sequence ID" value="KLE32394.1"/>
    <property type="molecule type" value="Genomic_DNA"/>
</dbReference>
<dbReference type="PATRIC" id="fig|1581420.6.peg.2698"/>
<sequence>MRPISEDDLTAYVDRALDARRHKDVQAYLEQHSDVKDRVEEDMRQREWLRSALAPIAQEPIPARLSVAGMIEGNRAPAQMQWRAVAAAVLLMVSGGAGGWLLNDYTSRPTAGIASLAAEAADSFAVFAADRGRPTEIAASDSRQLVSWASQRLDRPVAIPDLSSAGFTFIGGRLVATPHGPAALYMFDNGSGTRIVMLSRNMAIDKNAPMRRDSKRGLNAASWSRDGLGYSVVGPLASDHLINIAAVARQQV</sequence>
<protein>
    <recommendedName>
        <fullName evidence="3">Anti-sigma factor</fullName>
    </recommendedName>
</protein>
<proteinExistence type="predicted"/>
<accession>A0A0G9MP76</accession>